<keyword evidence="4" id="KW-0645">Protease</keyword>
<evidence type="ECO:0000259" key="2">
    <source>
        <dbReference type="Pfam" id="PF02225"/>
    </source>
</evidence>
<dbReference type="SUPFAM" id="SSF52025">
    <property type="entry name" value="PA domain"/>
    <property type="match status" value="1"/>
</dbReference>
<dbReference type="Pfam" id="PF02225">
    <property type="entry name" value="PA"/>
    <property type="match status" value="1"/>
</dbReference>
<dbReference type="InterPro" id="IPR045175">
    <property type="entry name" value="M28_fam"/>
</dbReference>
<reference evidence="4 5" key="1">
    <citation type="journal article" date="2022" name="Int. J. Syst. Evol. Microbiol.">
        <title>Neobacillus kokaensis sp. nov., isolated from soil.</title>
        <authorList>
            <person name="Yuki K."/>
            <person name="Matsubara H."/>
            <person name="Yamaguchi S."/>
        </authorList>
    </citation>
    <scope>NUCLEOTIDE SEQUENCE [LARGE SCALE GENOMIC DNA]</scope>
    <source>
        <strain evidence="4 5">LOB 377</strain>
    </source>
</reference>
<dbReference type="Pfam" id="PF04389">
    <property type="entry name" value="Peptidase_M28"/>
    <property type="match status" value="1"/>
</dbReference>
<dbReference type="InterPro" id="IPR007484">
    <property type="entry name" value="Peptidase_M28"/>
</dbReference>
<name>A0ABQ3N680_9BACI</name>
<keyword evidence="4" id="KW-0378">Hydrolase</keyword>
<dbReference type="PANTHER" id="PTHR12147">
    <property type="entry name" value="METALLOPEPTIDASE M28 FAMILY MEMBER"/>
    <property type="match status" value="1"/>
</dbReference>
<feature type="chain" id="PRO_5047166374" evidence="1">
    <location>
        <begin position="24"/>
        <end position="450"/>
    </location>
</feature>
<sequence>MKKGKKRSAILLSSMLVTSGLYFTPVNLTTQVQAAAQNIDNPSVKAFDQKTIARVNAERIFQDVHYLSETIGPRVTGTEGEQKAAEFIKQRLLSLGYKVETQEFSIPDKMIGHLHTSDNNEVLVNIPAGSASTSSDGITSQLFNAGLGKTADFTADVKGKIALISRGEITFKEKIDNAVASGAIGVLIYDNVNQPGPLNPSIGGNATVPVGGITKTSGEALLKDVAAQGKTVTLKVDRIANAKSQNIIATRTPQKGEKHDIVHVSAHFDSVPFAPGASDNASGTSVALELANVLKSYPIDKELRFVFVGAEEIGLVGSEYYVSQLSKDEINRSIANFNMDMVGTGWEKATAIYMNTVDGKANIVTDTAKATAERIGTPSQLVLYQRGASDHVSFHDAGIPAVNFIRREPGTANLEPYYHTPLDKIEHISIDRLKEAGDLVGSSLYSLIRK</sequence>
<dbReference type="RefSeq" id="WP_275671476.1">
    <property type="nucleotide sequence ID" value="NZ_BNDS01000019.1"/>
</dbReference>
<feature type="signal peptide" evidence="1">
    <location>
        <begin position="1"/>
        <end position="23"/>
    </location>
</feature>
<evidence type="ECO:0000256" key="1">
    <source>
        <dbReference type="SAM" id="SignalP"/>
    </source>
</evidence>
<dbReference type="PANTHER" id="PTHR12147:SF26">
    <property type="entry name" value="PEPTIDASE M28 DOMAIN-CONTAINING PROTEIN"/>
    <property type="match status" value="1"/>
</dbReference>
<dbReference type="Gene3D" id="3.40.630.10">
    <property type="entry name" value="Zn peptidases"/>
    <property type="match status" value="1"/>
</dbReference>
<dbReference type="Gene3D" id="3.50.30.30">
    <property type="match status" value="1"/>
</dbReference>
<feature type="domain" description="PA" evidence="2">
    <location>
        <begin position="144"/>
        <end position="221"/>
    </location>
</feature>
<dbReference type="InterPro" id="IPR003137">
    <property type="entry name" value="PA_domain"/>
</dbReference>
<evidence type="ECO:0000259" key="3">
    <source>
        <dbReference type="Pfam" id="PF04389"/>
    </source>
</evidence>
<dbReference type="EMBL" id="BNDS01000019">
    <property type="protein sequence ID" value="GHI00218.1"/>
    <property type="molecule type" value="Genomic_DNA"/>
</dbReference>
<comment type="caution">
    <text evidence="4">The sequence shown here is derived from an EMBL/GenBank/DDBJ whole genome shotgun (WGS) entry which is preliminary data.</text>
</comment>
<dbReference type="Proteomes" id="UP000637074">
    <property type="component" value="Unassembled WGS sequence"/>
</dbReference>
<keyword evidence="4" id="KW-0031">Aminopeptidase</keyword>
<dbReference type="InterPro" id="IPR046450">
    <property type="entry name" value="PA_dom_sf"/>
</dbReference>
<dbReference type="CDD" id="cd02133">
    <property type="entry name" value="PA_C5a_like"/>
    <property type="match status" value="1"/>
</dbReference>
<evidence type="ECO:0000313" key="4">
    <source>
        <dbReference type="EMBL" id="GHI00218.1"/>
    </source>
</evidence>
<dbReference type="SUPFAM" id="SSF53187">
    <property type="entry name" value="Zn-dependent exopeptidases"/>
    <property type="match status" value="1"/>
</dbReference>
<accession>A0ABQ3N680</accession>
<proteinExistence type="predicted"/>
<keyword evidence="5" id="KW-1185">Reference proteome</keyword>
<keyword evidence="1" id="KW-0732">Signal</keyword>
<organism evidence="4 5">
    <name type="scientific">Neobacillus kokaensis</name>
    <dbReference type="NCBI Taxonomy" id="2759023"/>
    <lineage>
        <taxon>Bacteria</taxon>
        <taxon>Bacillati</taxon>
        <taxon>Bacillota</taxon>
        <taxon>Bacilli</taxon>
        <taxon>Bacillales</taxon>
        <taxon>Bacillaceae</taxon>
        <taxon>Neobacillus</taxon>
    </lineage>
</organism>
<gene>
    <name evidence="4" type="primary">ywaD_2</name>
    <name evidence="4" type="ORF">AM1BK_37600</name>
</gene>
<feature type="domain" description="Peptidase M28" evidence="3">
    <location>
        <begin position="246"/>
        <end position="440"/>
    </location>
</feature>
<protein>
    <submittedName>
        <fullName evidence="4">Aminopeptidase YwaD</fullName>
    </submittedName>
</protein>
<dbReference type="GO" id="GO:0004177">
    <property type="term" value="F:aminopeptidase activity"/>
    <property type="evidence" value="ECO:0007669"/>
    <property type="project" value="UniProtKB-KW"/>
</dbReference>
<evidence type="ECO:0000313" key="5">
    <source>
        <dbReference type="Proteomes" id="UP000637074"/>
    </source>
</evidence>